<dbReference type="OrthoDB" id="2269034at2759"/>
<dbReference type="Gene3D" id="3.80.10.10">
    <property type="entry name" value="Ribonuclease Inhibitor"/>
    <property type="match status" value="1"/>
</dbReference>
<organism evidence="1 2">
    <name type="scientific">Ephemerocybe angulata</name>
    <dbReference type="NCBI Taxonomy" id="980116"/>
    <lineage>
        <taxon>Eukaryota</taxon>
        <taxon>Fungi</taxon>
        <taxon>Dikarya</taxon>
        <taxon>Basidiomycota</taxon>
        <taxon>Agaricomycotina</taxon>
        <taxon>Agaricomycetes</taxon>
        <taxon>Agaricomycetidae</taxon>
        <taxon>Agaricales</taxon>
        <taxon>Agaricineae</taxon>
        <taxon>Psathyrellaceae</taxon>
        <taxon>Ephemerocybe</taxon>
    </lineage>
</organism>
<evidence type="ECO:0008006" key="3">
    <source>
        <dbReference type="Google" id="ProtNLM"/>
    </source>
</evidence>
<name>A0A8H6HV25_9AGAR</name>
<dbReference type="InterPro" id="IPR032675">
    <property type="entry name" value="LRR_dom_sf"/>
</dbReference>
<sequence length="489" mass="54686">MTLEVLSHETSEGGLAHSATSSITKVLELMNLGSESGSLLMDKLLQELLIEIFQFAVAAHGGRANAVTPLFLGKICRSWRAMVFETCTFWQEVTLIINPHCSTQISLLADWTARAGSLPLSVSIIDPKGRLTAQEVLTQFLGLLRSLSPQTHSLALGTLIPFYDEWQNCGLADYSWPLLSNLSLATIKGGTELSDPASKLDFSSCPMLTTSTINSFDHSYISLPWRSLLHLHLNSVFSSEVYTALQSSPSLETMEAHGIIENNAFVGDATSLRRPLKSLSLKLERFQFDSEQCYRIFNSLRIPELRTLEIKLAFSRSPHSSHRFDIYPCISQSQCQLSELSIQGASLKEQLFLDCLRLLPSLSTLRLSNIFWLPEPPQLFQPTLFKPSSLVFILGTGPSQPPILPNLKALIFEESLVAFSAKFLVELLVSRWDDCGSGVEYLATLRSVRFAPLELGGMWNISEDDKAAFERWRQRGYDIRVEGWKLYSR</sequence>
<dbReference type="Proteomes" id="UP000521943">
    <property type="component" value="Unassembled WGS sequence"/>
</dbReference>
<gene>
    <name evidence="1" type="ORF">DFP72DRAFT_1170822</name>
</gene>
<evidence type="ECO:0000313" key="1">
    <source>
        <dbReference type="EMBL" id="KAF6753371.1"/>
    </source>
</evidence>
<comment type="caution">
    <text evidence="1">The sequence shown here is derived from an EMBL/GenBank/DDBJ whole genome shotgun (WGS) entry which is preliminary data.</text>
</comment>
<evidence type="ECO:0000313" key="2">
    <source>
        <dbReference type="Proteomes" id="UP000521943"/>
    </source>
</evidence>
<accession>A0A8H6HV25</accession>
<proteinExistence type="predicted"/>
<reference evidence="1 2" key="1">
    <citation type="submission" date="2020-07" db="EMBL/GenBank/DDBJ databases">
        <title>Comparative genomics of pyrophilous fungi reveals a link between fire events and developmental genes.</title>
        <authorList>
            <consortium name="DOE Joint Genome Institute"/>
            <person name="Steindorff A.S."/>
            <person name="Carver A."/>
            <person name="Calhoun S."/>
            <person name="Stillman K."/>
            <person name="Liu H."/>
            <person name="Lipzen A."/>
            <person name="Pangilinan J."/>
            <person name="Labutti K."/>
            <person name="Bruns T.D."/>
            <person name="Grigoriev I.V."/>
        </authorList>
    </citation>
    <scope>NUCLEOTIDE SEQUENCE [LARGE SCALE GENOMIC DNA]</scope>
    <source>
        <strain evidence="1 2">CBS 144469</strain>
    </source>
</reference>
<protein>
    <recommendedName>
        <fullName evidence="3">F-box domain-containing protein</fullName>
    </recommendedName>
</protein>
<dbReference type="SUPFAM" id="SSF52047">
    <property type="entry name" value="RNI-like"/>
    <property type="match status" value="1"/>
</dbReference>
<dbReference type="AlphaFoldDB" id="A0A8H6HV25"/>
<dbReference type="EMBL" id="JACGCI010000039">
    <property type="protein sequence ID" value="KAF6753371.1"/>
    <property type="molecule type" value="Genomic_DNA"/>
</dbReference>
<keyword evidence="2" id="KW-1185">Reference proteome</keyword>